<evidence type="ECO:0000313" key="2">
    <source>
        <dbReference type="Proteomes" id="UP000016560"/>
    </source>
</evidence>
<reference evidence="1" key="1">
    <citation type="submission" date="2024-09" db="EMBL/GenBank/DDBJ databases">
        <title>Whole genome shotgun sequence of Pseudomonas alcaligenes NBRC 14159.</title>
        <authorList>
            <person name="Yoshida I."/>
            <person name="Hosoyama A."/>
            <person name="Tsuchikane K."/>
            <person name="Noguchi M."/>
            <person name="Hirakata S."/>
            <person name="Ando Y."/>
            <person name="Ohji S."/>
            <person name="Yamazoe A."/>
            <person name="Yamazaki S."/>
            <person name="Fujita N."/>
        </authorList>
    </citation>
    <scope>NUCLEOTIDE SEQUENCE</scope>
    <source>
        <strain evidence="1">NBRC 14159</strain>
    </source>
</reference>
<dbReference type="Pfam" id="PF26211">
    <property type="entry name" value="Phage_phiTE_072"/>
    <property type="match status" value="1"/>
</dbReference>
<evidence type="ECO:0000313" key="1">
    <source>
        <dbReference type="EMBL" id="GAD62065.1"/>
    </source>
</evidence>
<organism evidence="1 2">
    <name type="scientific">Aquipseudomonas alcaligenes (strain ATCC 14909 / DSM 50342 / CCUG 1425 / JCM 20561 / NBRC 14159 / NCIMB 9945 / NCTC 10367 / 1577)</name>
    <name type="common">Pseudomonas alcaligenes</name>
    <dbReference type="NCBI Taxonomy" id="1215092"/>
    <lineage>
        <taxon>Bacteria</taxon>
        <taxon>Pseudomonadati</taxon>
        <taxon>Pseudomonadota</taxon>
        <taxon>Gammaproteobacteria</taxon>
        <taxon>Pseudomonadales</taxon>
        <taxon>Pseudomonadaceae</taxon>
        <taxon>Aquipseudomonas</taxon>
    </lineage>
</organism>
<dbReference type="InterPro" id="IPR058701">
    <property type="entry name" value="PhiTE_072-like"/>
</dbReference>
<dbReference type="Proteomes" id="UP000016560">
    <property type="component" value="Unassembled WGS sequence"/>
</dbReference>
<comment type="caution">
    <text evidence="1">The sequence shown here is derived from an EMBL/GenBank/DDBJ whole genome shotgun (WGS) entry which is preliminary data.</text>
</comment>
<dbReference type="RefSeq" id="WP_021700155.1">
    <property type="nucleotide sequence ID" value="NZ_BATI01000009.1"/>
</dbReference>
<proteinExistence type="predicted"/>
<accession>U2ZKP6</accession>
<dbReference type="EMBL" id="BATI01000009">
    <property type="protein sequence ID" value="GAD62065.1"/>
    <property type="molecule type" value="Genomic_DNA"/>
</dbReference>
<dbReference type="OrthoDB" id="9157451at2"/>
<dbReference type="AlphaFoldDB" id="U2ZKP6"/>
<sequence>MKIEQTQITKLLISDLMGEPYKLDPVTVILEDFEPGKGRIIIECYGKSWSAGWSAMSGRTVAQFVSDCGDEYIIGCMTSVSRQMFSPKELVKLARRAIIDRRRRRGLYWEYGEALERDEARALYDQAEELRYMENINDGRAHNEMLTSLFGQEWWHMVDGEAVEPNPSYLYLQRIVLAVQAGLVQAGLAQGKVAA</sequence>
<name>U2ZKP6_AQUA1</name>
<dbReference type="eggNOG" id="ENOG503332P">
    <property type="taxonomic scope" value="Bacteria"/>
</dbReference>
<gene>
    <name evidence="1" type="ORF">PA6_009_00710</name>
</gene>
<keyword evidence="2" id="KW-1185">Reference proteome</keyword>
<protein>
    <submittedName>
        <fullName evidence="1">Uncharacterized protein</fullName>
    </submittedName>
</protein>